<gene>
    <name evidence="1" type="ORF">BAJUN_02300</name>
</gene>
<name>A0A9E7N6H0_9CAUD</name>
<keyword evidence="2" id="KW-1185">Reference proteome</keyword>
<sequence>MARRIDITADVNTDVEAHRIMRLRAVGPYPEEGEFCGLLFAGERGSEGYVPVSITVQGADDATQLKMGAGVYSDGAVLITENTKVNVAIDLINEKLLEVSQQEPPATDGFHLVLGDVVADGDGTWAGGAVMLTDDMPISEGIDRLNEVLGRLVPAGPPAFPNGSLTISNTSGSQARLAAGYTDNDLAGTVLPGTAVTRVTAAFVNSNTFNDVGPGDTGTIGVSLNGALAVSIALDGTDVGTYSGLNILDQKDFPVGTPGFWKSLDVLLSGFAVPVGLNAVQIAHTGGGATNTVVVMRDPMTSNPAISAGSVVQAVGGPGTVAYSSGVPHYGADAYLTVGMSISNLAGETYYGGGDPIQFSGPVISTKTIGYAAADIDAPIARNTLAPVAIEPQTISVDGTGHLSGKISGTARNVNGSATQDLGGPTILIKRGSAGARIDETSVPGPAVTAVRKGQAAGPTPAGVPAAWTQNTVPATHEATVVAGVLAHDQTNYSTGYLPAGPDLSAGRAGAQYVTFSFSRAALSAFKINVTGSYADCRIRLPGASDLAPNAPNGWWNAFKPYDGAGVPGEQGDADAGCALGSPMNGASGTFNITFGTQSSTNATGNEILIRFRLDAGQSISALSFSN</sequence>
<protein>
    <submittedName>
        <fullName evidence="1">Uncharacterized protein</fullName>
    </submittedName>
</protein>
<dbReference type="Proteomes" id="UP001057427">
    <property type="component" value="Segment"/>
</dbReference>
<organism evidence="1 2">
    <name type="scientific">Brevundimonas phage vB_BgoS-Bajun</name>
    <dbReference type="NCBI Taxonomy" id="2948594"/>
    <lineage>
        <taxon>Viruses</taxon>
        <taxon>Duplodnaviria</taxon>
        <taxon>Heunggongvirae</taxon>
        <taxon>Uroviricota</taxon>
        <taxon>Caudoviricetes</taxon>
        <taxon>Dolichocephalovirinae</taxon>
    </lineage>
</organism>
<evidence type="ECO:0000313" key="1">
    <source>
        <dbReference type="EMBL" id="UTC29860.1"/>
    </source>
</evidence>
<evidence type="ECO:0000313" key="2">
    <source>
        <dbReference type="Proteomes" id="UP001057427"/>
    </source>
</evidence>
<accession>A0A9E7N6H0</accession>
<dbReference type="EMBL" id="ON529858">
    <property type="protein sequence ID" value="UTC29860.1"/>
    <property type="molecule type" value="Genomic_DNA"/>
</dbReference>
<proteinExistence type="predicted"/>
<reference evidence="1" key="1">
    <citation type="submission" date="2022-05" db="EMBL/GenBank/DDBJ databases">
        <authorList>
            <person name="Friedrich I."/>
            <person name="Poehlein A."/>
            <person name="Schneider D."/>
            <person name="Hertel R."/>
            <person name="Daniel R."/>
        </authorList>
    </citation>
    <scope>NUCLEOTIDE SEQUENCE</scope>
</reference>